<proteinExistence type="predicted"/>
<protein>
    <submittedName>
        <fullName evidence="1">Uncharacterized protein</fullName>
    </submittedName>
</protein>
<evidence type="ECO:0000313" key="1">
    <source>
        <dbReference type="EMBL" id="KYQ89429.1"/>
    </source>
</evidence>
<dbReference type="InParanoid" id="A0A151Z645"/>
<dbReference type="AlphaFoldDB" id="A0A151Z645"/>
<dbReference type="EMBL" id="LODT01000041">
    <property type="protein sequence ID" value="KYQ89429.1"/>
    <property type="molecule type" value="Genomic_DNA"/>
</dbReference>
<reference evidence="1 2" key="1">
    <citation type="submission" date="2015-12" db="EMBL/GenBank/DDBJ databases">
        <title>Dictyostelia acquired genes for synthesis and detection of signals that induce cell-type specialization by lateral gene transfer from prokaryotes.</title>
        <authorList>
            <person name="Gloeckner G."/>
            <person name="Schaap P."/>
        </authorList>
    </citation>
    <scope>NUCLEOTIDE SEQUENCE [LARGE SCALE GENOMIC DNA]</scope>
    <source>
        <strain evidence="1 2">TK</strain>
    </source>
</reference>
<accession>A0A151Z645</accession>
<sequence length="272" mass="30773">MLESYQSGCSGQWETTSYYLENYCYQGTIFTCDFSNQQLVQSSYRDRFCNVLAKNYTYSFDECNQGDNLTISCINGYPQAPSNSYSYFIYAGCDGSSGSSSGFPVSIDVSPINECQQNNINTFEYSCNSTDLIYNSYELNSICDSNDVDLTMSWPLKTPFILILTTNMNYNCMVILPNGAHNRVHYKNDITIDQLRDSIVKMIPGTTKDKLVISLSSNPNDQTKIVKAIGWTKFLSIDVVKKQYTLGFIDNAEIEFNDGTDSFIMKLYVTLK</sequence>
<organism evidence="1 2">
    <name type="scientific">Tieghemostelium lacteum</name>
    <name type="common">Slime mold</name>
    <name type="synonym">Dictyostelium lacteum</name>
    <dbReference type="NCBI Taxonomy" id="361077"/>
    <lineage>
        <taxon>Eukaryota</taxon>
        <taxon>Amoebozoa</taxon>
        <taxon>Evosea</taxon>
        <taxon>Eumycetozoa</taxon>
        <taxon>Dictyostelia</taxon>
        <taxon>Dictyosteliales</taxon>
        <taxon>Raperosteliaceae</taxon>
        <taxon>Tieghemostelium</taxon>
    </lineage>
</organism>
<evidence type="ECO:0000313" key="2">
    <source>
        <dbReference type="Proteomes" id="UP000076078"/>
    </source>
</evidence>
<keyword evidence="2" id="KW-1185">Reference proteome</keyword>
<gene>
    <name evidence="1" type="ORF">DLAC_10093</name>
</gene>
<comment type="caution">
    <text evidence="1">The sequence shown here is derived from an EMBL/GenBank/DDBJ whole genome shotgun (WGS) entry which is preliminary data.</text>
</comment>
<dbReference type="OrthoDB" id="17649at2759"/>
<dbReference type="Proteomes" id="UP000076078">
    <property type="component" value="Unassembled WGS sequence"/>
</dbReference>
<name>A0A151Z645_TIELA</name>